<dbReference type="Gene3D" id="1.10.510.10">
    <property type="entry name" value="Transferase(Phosphotransferase) domain 1"/>
    <property type="match status" value="1"/>
</dbReference>
<dbReference type="SUPFAM" id="SSF56112">
    <property type="entry name" value="Protein kinase-like (PK-like)"/>
    <property type="match status" value="1"/>
</dbReference>
<reference evidence="2" key="1">
    <citation type="submission" date="2021-06" db="EMBL/GenBank/DDBJ databases">
        <authorList>
            <person name="Kallberg Y."/>
            <person name="Tangrot J."/>
            <person name="Rosling A."/>
        </authorList>
    </citation>
    <scope>NUCLEOTIDE SEQUENCE</scope>
    <source>
        <strain evidence="2">MA453B</strain>
    </source>
</reference>
<dbReference type="InterPro" id="IPR000719">
    <property type="entry name" value="Prot_kinase_dom"/>
</dbReference>
<feature type="domain" description="Protein kinase" evidence="1">
    <location>
        <begin position="22"/>
        <end position="177"/>
    </location>
</feature>
<dbReference type="GO" id="GO:0005524">
    <property type="term" value="F:ATP binding"/>
    <property type="evidence" value="ECO:0007669"/>
    <property type="project" value="InterPro"/>
</dbReference>
<dbReference type="Gene3D" id="1.10.10.1010">
    <property type="entry name" value="Intein homing endonuclease, domain IV"/>
    <property type="match status" value="1"/>
</dbReference>
<evidence type="ECO:0000259" key="1">
    <source>
        <dbReference type="PROSITE" id="PS50011"/>
    </source>
</evidence>
<sequence length="177" mass="20787">MIQSSNLNCYEERIDEFFLSRNENVTYLDKGGCGTVYKAIWTDGYIRKWDYEKKQWQRVILKVNNEWKSFINNEENSGIIGYSVALKSLKNSLRFSENFLEEVKLHLQCQISSFDPVRGSSIVPIYGITYDPNSCEYMVVMEYVSKGNLRNNLKNIMKEKWNIRLERLYFTTVGLAA</sequence>
<dbReference type="AlphaFoldDB" id="A0A9N9IKY5"/>
<name>A0A9N9IKY5_9GLOM</name>
<proteinExistence type="predicted"/>
<dbReference type="PROSITE" id="PS50011">
    <property type="entry name" value="PROTEIN_KINASE_DOM"/>
    <property type="match status" value="1"/>
</dbReference>
<gene>
    <name evidence="2" type="ORF">DERYTH_LOCUS15699</name>
</gene>
<evidence type="ECO:0000313" key="2">
    <source>
        <dbReference type="EMBL" id="CAG8737599.1"/>
    </source>
</evidence>
<feature type="non-terminal residue" evidence="2">
    <location>
        <position position="177"/>
    </location>
</feature>
<dbReference type="GO" id="GO:0004672">
    <property type="term" value="F:protein kinase activity"/>
    <property type="evidence" value="ECO:0007669"/>
    <property type="project" value="InterPro"/>
</dbReference>
<comment type="caution">
    <text evidence="2">The sequence shown here is derived from an EMBL/GenBank/DDBJ whole genome shotgun (WGS) entry which is preliminary data.</text>
</comment>
<organism evidence="2 3">
    <name type="scientific">Dentiscutata erythropus</name>
    <dbReference type="NCBI Taxonomy" id="1348616"/>
    <lineage>
        <taxon>Eukaryota</taxon>
        <taxon>Fungi</taxon>
        <taxon>Fungi incertae sedis</taxon>
        <taxon>Mucoromycota</taxon>
        <taxon>Glomeromycotina</taxon>
        <taxon>Glomeromycetes</taxon>
        <taxon>Diversisporales</taxon>
        <taxon>Gigasporaceae</taxon>
        <taxon>Dentiscutata</taxon>
    </lineage>
</organism>
<evidence type="ECO:0000313" key="3">
    <source>
        <dbReference type="Proteomes" id="UP000789405"/>
    </source>
</evidence>
<keyword evidence="3" id="KW-1185">Reference proteome</keyword>
<accession>A0A9N9IKY5</accession>
<dbReference type="Proteomes" id="UP000789405">
    <property type="component" value="Unassembled WGS sequence"/>
</dbReference>
<protein>
    <submittedName>
        <fullName evidence="2">10721_t:CDS:1</fullName>
    </submittedName>
</protein>
<dbReference type="InterPro" id="IPR011009">
    <property type="entry name" value="Kinase-like_dom_sf"/>
</dbReference>
<dbReference type="EMBL" id="CAJVPY010012958">
    <property type="protein sequence ID" value="CAG8737599.1"/>
    <property type="molecule type" value="Genomic_DNA"/>
</dbReference>
<dbReference type="OrthoDB" id="2414060at2759"/>